<dbReference type="Proteomes" id="UP001501600">
    <property type="component" value="Unassembled WGS sequence"/>
</dbReference>
<organism evidence="1 2">
    <name type="scientific">Ferrimonas gelatinilytica</name>
    <dbReference type="NCBI Taxonomy" id="1255257"/>
    <lineage>
        <taxon>Bacteria</taxon>
        <taxon>Pseudomonadati</taxon>
        <taxon>Pseudomonadota</taxon>
        <taxon>Gammaproteobacteria</taxon>
        <taxon>Alteromonadales</taxon>
        <taxon>Ferrimonadaceae</taxon>
        <taxon>Ferrimonas</taxon>
    </lineage>
</organism>
<name>A0ABP9S669_9GAMM</name>
<evidence type="ECO:0000313" key="1">
    <source>
        <dbReference type="EMBL" id="GAA5191332.1"/>
    </source>
</evidence>
<dbReference type="EMBL" id="BAABLF010000011">
    <property type="protein sequence ID" value="GAA5191332.1"/>
    <property type="molecule type" value="Genomic_DNA"/>
</dbReference>
<dbReference type="RefSeq" id="WP_345316714.1">
    <property type="nucleotide sequence ID" value="NZ_BAABLF010000011.1"/>
</dbReference>
<sequence>MGIAEQILDYQLKRGVFDNAAFAGAEGIAKRAVAEGFDTLSTKQKSVLEPYLSKTCSGVTDPGGHHNECAAELEGEALLDAYHRCDDTECLVCESCNSDEGYYAHQWDRISQE</sequence>
<accession>A0ABP9S669</accession>
<protein>
    <submittedName>
        <fullName evidence="1">Uncharacterized protein</fullName>
    </submittedName>
</protein>
<keyword evidence="2" id="KW-1185">Reference proteome</keyword>
<reference evidence="2" key="1">
    <citation type="journal article" date="2019" name="Int. J. Syst. Evol. Microbiol.">
        <title>The Global Catalogue of Microorganisms (GCM) 10K type strain sequencing project: providing services to taxonomists for standard genome sequencing and annotation.</title>
        <authorList>
            <consortium name="The Broad Institute Genomics Platform"/>
            <consortium name="The Broad Institute Genome Sequencing Center for Infectious Disease"/>
            <person name="Wu L."/>
            <person name="Ma J."/>
        </authorList>
    </citation>
    <scope>NUCLEOTIDE SEQUENCE [LARGE SCALE GENOMIC DNA]</scope>
    <source>
        <strain evidence="2">JCM 18720</strain>
    </source>
</reference>
<gene>
    <name evidence="1" type="ORF">GCM10025772_17840</name>
</gene>
<proteinExistence type="predicted"/>
<comment type="caution">
    <text evidence="1">The sequence shown here is derived from an EMBL/GenBank/DDBJ whole genome shotgun (WGS) entry which is preliminary data.</text>
</comment>
<evidence type="ECO:0000313" key="2">
    <source>
        <dbReference type="Proteomes" id="UP001501600"/>
    </source>
</evidence>